<dbReference type="KEGG" id="vbh:CMV30_01350"/>
<dbReference type="EMBL" id="CP023344">
    <property type="protein sequence ID" value="ATC65925.1"/>
    <property type="molecule type" value="Genomic_DNA"/>
</dbReference>
<protein>
    <recommendedName>
        <fullName evidence="3">Alpha-L-rhamnosidase six-hairpin glycosidase domain-containing protein</fullName>
    </recommendedName>
</protein>
<gene>
    <name evidence="1" type="ORF">CMV30_01350</name>
</gene>
<reference evidence="1 2" key="1">
    <citation type="submission" date="2017-09" db="EMBL/GenBank/DDBJ databases">
        <title>Complete genome sequence of Verrucomicrobial strain HZ-65, isolated from freshwater.</title>
        <authorList>
            <person name="Choi A."/>
        </authorList>
    </citation>
    <scope>NUCLEOTIDE SEQUENCE [LARGE SCALE GENOMIC DNA]</scope>
    <source>
        <strain evidence="1 2">HZ-65</strain>
    </source>
</reference>
<dbReference type="GO" id="GO:0005975">
    <property type="term" value="P:carbohydrate metabolic process"/>
    <property type="evidence" value="ECO:0007669"/>
    <property type="project" value="InterPro"/>
</dbReference>
<proteinExistence type="predicted"/>
<dbReference type="SUPFAM" id="SSF48208">
    <property type="entry name" value="Six-hairpin glycosidases"/>
    <property type="match status" value="1"/>
</dbReference>
<evidence type="ECO:0000313" key="1">
    <source>
        <dbReference type="EMBL" id="ATC65925.1"/>
    </source>
</evidence>
<organism evidence="1 2">
    <name type="scientific">Nibricoccus aquaticus</name>
    <dbReference type="NCBI Taxonomy" id="2576891"/>
    <lineage>
        <taxon>Bacteria</taxon>
        <taxon>Pseudomonadati</taxon>
        <taxon>Verrucomicrobiota</taxon>
        <taxon>Opitutia</taxon>
        <taxon>Opitutales</taxon>
        <taxon>Opitutaceae</taxon>
        <taxon>Nibricoccus</taxon>
    </lineage>
</organism>
<evidence type="ECO:0008006" key="3">
    <source>
        <dbReference type="Google" id="ProtNLM"/>
    </source>
</evidence>
<dbReference type="InterPro" id="IPR012341">
    <property type="entry name" value="6hp_glycosidase-like_sf"/>
</dbReference>
<dbReference type="Gene3D" id="1.50.10.10">
    <property type="match status" value="1"/>
</dbReference>
<keyword evidence="2" id="KW-1185">Reference proteome</keyword>
<dbReference type="AlphaFoldDB" id="A0A290QB53"/>
<evidence type="ECO:0000313" key="2">
    <source>
        <dbReference type="Proteomes" id="UP000217265"/>
    </source>
</evidence>
<accession>A0A290QB53</accession>
<dbReference type="InterPro" id="IPR008928">
    <property type="entry name" value="6-hairpin_glycosidase_sf"/>
</dbReference>
<dbReference type="OrthoDB" id="9763537at2"/>
<dbReference type="Proteomes" id="UP000217265">
    <property type="component" value="Chromosome"/>
</dbReference>
<sequence>MQSWLPWRYLLRRAARSRGFIDPFEFLARLRQFSQPSEVQEPIELIRAGVVFHARGLINTKVIQNNLDWVWPYWVARQFDPGDDSFLPRAFSFSHVNLTHRNWTAVGVPGLETFPIIDPRGMVTPREDRWSLDWWFLPDEGEAFYPSQTKEARQRLAFERGLEVITQTSREGLDLESRAWVEVGDDGRPELRLEGRISSQQRGRLVLAVRPANPEGISFIDEIQRTTDNRLAIGAAPPIRFNAAPSRWQFSTFETGDISGQLRDDPAIAAGEAPREAETGVKCSAGLATGGVIYPVSAGEPRVVAASMPLVAENTAHPITLSWNDALAGTPKLNAPQADWIFLHESALRTLVLLSPGEIYPGPYTYRRFWFRDACLIMNGLIAANLHDRARRALERFPARQRSDGYFHSQEGEWDANGQVLWIADRLERATGSLLPATLMRSFERGAQWVTRKRAKSKGGRHAGLLPPGFSAEHLGPNDYYYWDDFWGIAGLKAIGAMYERRGDITRAARYTNEATAFWFDLRNSLAALPKSVAESGMPASPYRRMDAGAIGSLVADYPLHIDEAGAQTFVKTADWLWKNCRHDGGFFQDIIHSGVNAYLTLALAQTFLRHGDERYLGLIDSVAKHASPTGHWPEAIHPRTGGGCMGDGQHAWAAAEWILMMRALFVREESEHLVVGAGVPKRWFEKSEQFSYGPTATAWGPVTILFTRRGGHWFVKIDGAWTGQPPRVRLEAPGFQPEWAQPVKWETPLVAKL</sequence>
<name>A0A290QB53_9BACT</name>
<dbReference type="RefSeq" id="WP_096057554.1">
    <property type="nucleotide sequence ID" value="NZ_CP023344.1"/>
</dbReference>